<dbReference type="GO" id="GO:0016020">
    <property type="term" value="C:membrane"/>
    <property type="evidence" value="ECO:0007669"/>
    <property type="project" value="UniProtKB-SubCell"/>
</dbReference>
<accession>A0A7E4UM24</accession>
<keyword evidence="5 6" id="KW-0472">Membrane</keyword>
<feature type="signal peptide" evidence="7">
    <location>
        <begin position="1"/>
        <end position="20"/>
    </location>
</feature>
<dbReference type="WBParaSite" id="Pan_g10392.t1">
    <property type="protein sequence ID" value="Pan_g10392.t1"/>
    <property type="gene ID" value="Pan_g10392"/>
</dbReference>
<feature type="transmembrane region" description="Helical" evidence="6">
    <location>
        <begin position="289"/>
        <end position="308"/>
    </location>
</feature>
<dbReference type="GO" id="GO:0005794">
    <property type="term" value="C:Golgi apparatus"/>
    <property type="evidence" value="ECO:0007669"/>
    <property type="project" value="TreeGrafter"/>
</dbReference>
<keyword evidence="9" id="KW-1185">Reference proteome</keyword>
<name>A0A7E4UM24_PANRE</name>
<keyword evidence="2 6" id="KW-0812">Transmembrane</keyword>
<feature type="domain" description="GOST seven transmembrane" evidence="8">
    <location>
        <begin position="249"/>
        <end position="494"/>
    </location>
</feature>
<evidence type="ECO:0000256" key="6">
    <source>
        <dbReference type="SAM" id="Phobius"/>
    </source>
</evidence>
<dbReference type="InterPro" id="IPR053937">
    <property type="entry name" value="GOST_TM"/>
</dbReference>
<evidence type="ECO:0000313" key="9">
    <source>
        <dbReference type="Proteomes" id="UP000492821"/>
    </source>
</evidence>
<evidence type="ECO:0000256" key="3">
    <source>
        <dbReference type="ARBA" id="ARBA00022729"/>
    </source>
</evidence>
<sequence>MKSLFIALLAVASFLHCSATIHFLALREETRLNIPLTDFGYDNGGTLDFSVHNFTVPEAVVDFKDAMADRKTEKFGMIGFTLSRGNAIHDGIRTNPHVCQLLNTDQGLDALFFVFDFSKERLTVSRSGAVSDLKLCPSIADCPEELPNPNATTTKEPDSMLKRIFGNILPSDNAIPYQDYIPLSVNGTKYAAHFATRFLGPLKGEYQLVYHNCLNYKSANGVTDRIAVDFAVRITEMNAHSYLSAGDIPKPQIYFYLAFLFAMATIAWMHKLCRSDPDMVFRVHKLMTALVFLKTLSVFFHGMNYYYAAAYGHQQELWAVIFYITHLLKGALLFGTIILIGSGYTLFKNFLSDRDRNIFMIVLPLQIIDNIIMAIIEESEFGEQRYYFWTEVFMFFDFVCCMAIILPVLGSIRHLQEGARTDGKAAFNVEKLRLFRHFYVIVIAFIYLTRFAKFMFDQSLPFNLKWVSVAIVESATFVFFVMVGYMFRPTKQNPYLKLSMDSNHDDEEAVALTTNGLYENVSRVQRITVTDEVDDIPGMIGGYDSDEDDRDTTTLLKTHRESSIL</sequence>
<comment type="subcellular location">
    <subcellularLocation>
        <location evidence="1">Membrane</location>
        <topology evidence="1">Multi-pass membrane protein</topology>
    </subcellularLocation>
</comment>
<feature type="transmembrane region" description="Helical" evidence="6">
    <location>
        <begin position="253"/>
        <end position="269"/>
    </location>
</feature>
<feature type="transmembrane region" description="Helical" evidence="6">
    <location>
        <begin position="358"/>
        <end position="376"/>
    </location>
</feature>
<dbReference type="AlphaFoldDB" id="A0A7E4UM24"/>
<reference evidence="10" key="2">
    <citation type="submission" date="2020-10" db="UniProtKB">
        <authorList>
            <consortium name="WormBaseParasite"/>
        </authorList>
    </citation>
    <scope>IDENTIFICATION</scope>
</reference>
<proteinExistence type="predicted"/>
<evidence type="ECO:0000256" key="5">
    <source>
        <dbReference type="ARBA" id="ARBA00023136"/>
    </source>
</evidence>
<protein>
    <submittedName>
        <fullName evidence="10">Lung seven transmembrane receptor family protein</fullName>
    </submittedName>
</protein>
<evidence type="ECO:0000259" key="8">
    <source>
        <dbReference type="Pfam" id="PF06814"/>
    </source>
</evidence>
<feature type="transmembrane region" description="Helical" evidence="6">
    <location>
        <begin position="433"/>
        <end position="452"/>
    </location>
</feature>
<evidence type="ECO:0000313" key="10">
    <source>
        <dbReference type="WBParaSite" id="Pan_g10392.t1"/>
    </source>
</evidence>
<keyword evidence="3 7" id="KW-0732">Signal</keyword>
<feature type="chain" id="PRO_5028990244" evidence="7">
    <location>
        <begin position="21"/>
        <end position="565"/>
    </location>
</feature>
<evidence type="ECO:0000256" key="2">
    <source>
        <dbReference type="ARBA" id="ARBA00022692"/>
    </source>
</evidence>
<feature type="transmembrane region" description="Helical" evidence="6">
    <location>
        <begin position="320"/>
        <end position="346"/>
    </location>
</feature>
<feature type="transmembrane region" description="Helical" evidence="6">
    <location>
        <begin position="464"/>
        <end position="487"/>
    </location>
</feature>
<dbReference type="PANTHER" id="PTHR21229">
    <property type="entry name" value="LUNG SEVEN TRANSMEMBRANE RECEPTOR"/>
    <property type="match status" value="1"/>
</dbReference>
<evidence type="ECO:0000256" key="4">
    <source>
        <dbReference type="ARBA" id="ARBA00022989"/>
    </source>
</evidence>
<keyword evidence="4 6" id="KW-1133">Transmembrane helix</keyword>
<evidence type="ECO:0000256" key="1">
    <source>
        <dbReference type="ARBA" id="ARBA00004141"/>
    </source>
</evidence>
<dbReference type="InterPro" id="IPR009637">
    <property type="entry name" value="GPR107/GPR108-like"/>
</dbReference>
<dbReference type="Proteomes" id="UP000492821">
    <property type="component" value="Unassembled WGS sequence"/>
</dbReference>
<feature type="transmembrane region" description="Helical" evidence="6">
    <location>
        <begin position="388"/>
        <end position="412"/>
    </location>
</feature>
<evidence type="ECO:0000256" key="7">
    <source>
        <dbReference type="SAM" id="SignalP"/>
    </source>
</evidence>
<reference evidence="9" key="1">
    <citation type="journal article" date="2013" name="Genetics">
        <title>The draft genome and transcriptome of Panagrellus redivivus are shaped by the harsh demands of a free-living lifestyle.</title>
        <authorList>
            <person name="Srinivasan J."/>
            <person name="Dillman A.R."/>
            <person name="Macchietto M.G."/>
            <person name="Heikkinen L."/>
            <person name="Lakso M."/>
            <person name="Fracchia K.M."/>
            <person name="Antoshechkin I."/>
            <person name="Mortazavi A."/>
            <person name="Wong G."/>
            <person name="Sternberg P.W."/>
        </authorList>
    </citation>
    <scope>NUCLEOTIDE SEQUENCE [LARGE SCALE GENOMIC DNA]</scope>
    <source>
        <strain evidence="9">MT8872</strain>
    </source>
</reference>
<organism evidence="9 10">
    <name type="scientific">Panagrellus redivivus</name>
    <name type="common">Microworm</name>
    <dbReference type="NCBI Taxonomy" id="6233"/>
    <lineage>
        <taxon>Eukaryota</taxon>
        <taxon>Metazoa</taxon>
        <taxon>Ecdysozoa</taxon>
        <taxon>Nematoda</taxon>
        <taxon>Chromadorea</taxon>
        <taxon>Rhabditida</taxon>
        <taxon>Tylenchina</taxon>
        <taxon>Panagrolaimomorpha</taxon>
        <taxon>Panagrolaimoidea</taxon>
        <taxon>Panagrolaimidae</taxon>
        <taxon>Panagrellus</taxon>
    </lineage>
</organism>
<dbReference type="Pfam" id="PF06814">
    <property type="entry name" value="GOST_TM"/>
    <property type="match status" value="1"/>
</dbReference>
<dbReference type="PANTHER" id="PTHR21229:SF2">
    <property type="entry name" value="RE59932P"/>
    <property type="match status" value="1"/>
</dbReference>